<protein>
    <submittedName>
        <fullName evidence="2">Rhodanese-like protein</fullName>
    </submittedName>
</protein>
<keyword evidence="3" id="KW-1185">Reference proteome</keyword>
<dbReference type="InterPro" id="IPR001763">
    <property type="entry name" value="Rhodanese-like_dom"/>
</dbReference>
<evidence type="ECO:0000313" key="3">
    <source>
        <dbReference type="Proteomes" id="UP000003494"/>
    </source>
</evidence>
<dbReference type="Pfam" id="PF00581">
    <property type="entry name" value="Rhodanese"/>
    <property type="match status" value="1"/>
</dbReference>
<dbReference type="STRING" id="626523.GCWU000342_00185"/>
<dbReference type="PANTHER" id="PTHR43031">
    <property type="entry name" value="FAD-DEPENDENT OXIDOREDUCTASE"/>
    <property type="match status" value="1"/>
</dbReference>
<dbReference type="HOGENOM" id="CLU_089574_13_2_9"/>
<dbReference type="AlphaFoldDB" id="C4G814"/>
<reference evidence="2" key="1">
    <citation type="submission" date="2009-04" db="EMBL/GenBank/DDBJ databases">
        <authorList>
            <person name="Weinstock G."/>
            <person name="Sodergren E."/>
            <person name="Clifton S."/>
            <person name="Fulton L."/>
            <person name="Fulton B."/>
            <person name="Courtney L."/>
            <person name="Fronick C."/>
            <person name="Harrison M."/>
            <person name="Strong C."/>
            <person name="Farmer C."/>
            <person name="Delahaunty K."/>
            <person name="Markovic C."/>
            <person name="Hall O."/>
            <person name="Minx P."/>
            <person name="Tomlinson C."/>
            <person name="Mitreva M."/>
            <person name="Nelson J."/>
            <person name="Hou S."/>
            <person name="Wollam A."/>
            <person name="Pepin K.H."/>
            <person name="Johnson M."/>
            <person name="Bhonagiri V."/>
            <person name="Nash W.E."/>
            <person name="Warren W."/>
            <person name="Chinwalla A."/>
            <person name="Mardis E.R."/>
            <person name="Wilson R.K."/>
        </authorList>
    </citation>
    <scope>NUCLEOTIDE SEQUENCE [LARGE SCALE GENOMIC DNA]</scope>
    <source>
        <strain evidence="2">DSM 14600</strain>
    </source>
</reference>
<dbReference type="InterPro" id="IPR050229">
    <property type="entry name" value="GlpE_sulfurtransferase"/>
</dbReference>
<dbReference type="SMART" id="SM00450">
    <property type="entry name" value="RHOD"/>
    <property type="match status" value="1"/>
</dbReference>
<dbReference type="Gene3D" id="3.40.250.10">
    <property type="entry name" value="Rhodanese-like domain"/>
    <property type="match status" value="1"/>
</dbReference>
<sequence length="132" mass="14843">MKCRFEAFFEMKADCKMAFRCSHFILGENMFGFGKKTDINAGIEEYKKTEGAILIDVRETEEYASGHIPKAINHPLSQITSIGELVQEKDHPVFVYCLSGGRSGKAAEWMKKQGFSKVKNIGGIADYRGPRE</sequence>
<proteinExistence type="predicted"/>
<dbReference type="SUPFAM" id="SSF52821">
    <property type="entry name" value="Rhodanese/Cell cycle control phosphatase"/>
    <property type="match status" value="1"/>
</dbReference>
<gene>
    <name evidence="2" type="ORF">GCWU000342_00185</name>
</gene>
<evidence type="ECO:0000313" key="2">
    <source>
        <dbReference type="EMBL" id="EEP28837.1"/>
    </source>
</evidence>
<dbReference type="PANTHER" id="PTHR43031:SF18">
    <property type="entry name" value="RHODANESE-RELATED SULFURTRANSFERASES"/>
    <property type="match status" value="1"/>
</dbReference>
<dbReference type="eggNOG" id="COG0607">
    <property type="taxonomic scope" value="Bacteria"/>
</dbReference>
<dbReference type="EMBL" id="ACIP02000001">
    <property type="protein sequence ID" value="EEP28837.1"/>
    <property type="molecule type" value="Genomic_DNA"/>
</dbReference>
<accession>C4G814</accession>
<dbReference type="CDD" id="cd00158">
    <property type="entry name" value="RHOD"/>
    <property type="match status" value="1"/>
</dbReference>
<dbReference type="PROSITE" id="PS50206">
    <property type="entry name" value="RHODANESE_3"/>
    <property type="match status" value="1"/>
</dbReference>
<comment type="caution">
    <text evidence="2">The sequence shown here is derived from an EMBL/GenBank/DDBJ whole genome shotgun (WGS) entry which is preliminary data.</text>
</comment>
<feature type="domain" description="Rhodanese" evidence="1">
    <location>
        <begin position="48"/>
        <end position="125"/>
    </location>
</feature>
<evidence type="ECO:0000259" key="1">
    <source>
        <dbReference type="PROSITE" id="PS50206"/>
    </source>
</evidence>
<dbReference type="InterPro" id="IPR036873">
    <property type="entry name" value="Rhodanese-like_dom_sf"/>
</dbReference>
<name>C4G814_9FIRM</name>
<dbReference type="Proteomes" id="UP000003494">
    <property type="component" value="Unassembled WGS sequence"/>
</dbReference>
<organism evidence="2 3">
    <name type="scientific">Shuttleworthella satelles DSM 14600</name>
    <dbReference type="NCBI Taxonomy" id="626523"/>
    <lineage>
        <taxon>Bacteria</taxon>
        <taxon>Bacillati</taxon>
        <taxon>Bacillota</taxon>
        <taxon>Clostridia</taxon>
        <taxon>Lachnospirales</taxon>
        <taxon>Lachnospiraceae</taxon>
        <taxon>Shuttleworthella</taxon>
    </lineage>
</organism>